<organism evidence="1 2">
    <name type="scientific">Eggerthella lenta</name>
    <name type="common">Eubacterium lentum</name>
    <dbReference type="NCBI Taxonomy" id="84112"/>
    <lineage>
        <taxon>Bacteria</taxon>
        <taxon>Bacillati</taxon>
        <taxon>Actinomycetota</taxon>
        <taxon>Coriobacteriia</taxon>
        <taxon>Eggerthellales</taxon>
        <taxon>Eggerthellaceae</taxon>
        <taxon>Eggerthella</taxon>
    </lineage>
</organism>
<dbReference type="AlphaFoldDB" id="A0A5C5C986"/>
<proteinExistence type="predicted"/>
<protein>
    <submittedName>
        <fullName evidence="1">Uncharacterized protein</fullName>
    </submittedName>
</protein>
<dbReference type="Proteomes" id="UP000312594">
    <property type="component" value="Unassembled WGS sequence"/>
</dbReference>
<accession>A0A5C5C986</accession>
<sequence length="242" mass="25552">MGRGMHAKPAERRAAVLDLPRKRPGRKRTAVVAACLAAMLCCGGALAWFHTESGLFNMFKAANVTPGVNETFDSPRTVKENVYAINKGNVKAYLRASVSVRWETGSQADGSAVVLGDVPVPDTDYTMVWGVVAQPGITSQPGDFWIQGTDGLYYWPKPLAPESEATGRVSPEQTANLITRCTALSNTSHTDGRHLVVEIDVQAVQADPVDAVKEAWGPDRGGAVTGVAADGTLMVSSKGGAA</sequence>
<comment type="caution">
    <text evidence="1">The sequence shown here is derived from an EMBL/GenBank/DDBJ whole genome shotgun (WGS) entry which is preliminary data.</text>
</comment>
<dbReference type="EMBL" id="VEVP01000004">
    <property type="protein sequence ID" value="TNU94784.1"/>
    <property type="molecule type" value="Genomic_DNA"/>
</dbReference>
<name>A0A5C5C986_EGGLN</name>
<evidence type="ECO:0000313" key="1">
    <source>
        <dbReference type="EMBL" id="TNU94784.1"/>
    </source>
</evidence>
<reference evidence="1 2" key="1">
    <citation type="journal article" date="2005" name="Appl. Environ. Microbiol.">
        <title>Intestinal bacterial communities that produce active estrogen-like compounds enterodiol and enterolactone in humans.</title>
        <authorList>
            <person name="Clavel T."/>
            <person name="Henderson G."/>
            <person name="Alpert C.A."/>
            <person name="Philippe C."/>
            <person name="Rigottier-Gois L."/>
            <person name="Dore J."/>
            <person name="Blaut M."/>
        </authorList>
    </citation>
    <scope>NUCLEOTIDE SEQUENCE [LARGE SCALE GENOMIC DNA]</scope>
    <source>
        <strain evidence="1 2">SECO-MT75m2</strain>
    </source>
</reference>
<gene>
    <name evidence="1" type="ORF">FIC87_02695</name>
</gene>
<dbReference type="RefSeq" id="WP_139912143.1">
    <property type="nucleotide sequence ID" value="NZ_VEVP01000004.1"/>
</dbReference>
<evidence type="ECO:0000313" key="2">
    <source>
        <dbReference type="Proteomes" id="UP000312594"/>
    </source>
</evidence>